<dbReference type="InterPro" id="IPR052619">
    <property type="entry name" value="Phage_lysozyme-like"/>
</dbReference>
<dbReference type="Pfam" id="PF00959">
    <property type="entry name" value="Phage_lysozyme"/>
    <property type="match status" value="1"/>
</dbReference>
<dbReference type="SUPFAM" id="SSF53955">
    <property type="entry name" value="Lysozyme-like"/>
    <property type="match status" value="1"/>
</dbReference>
<evidence type="ECO:0000313" key="5">
    <source>
        <dbReference type="Proteomes" id="UP000225215"/>
    </source>
</evidence>
<keyword evidence="2 3" id="KW-0081">Bacteriolytic enzyme</keyword>
<dbReference type="PRINTS" id="PR00684">
    <property type="entry name" value="T4LYSOZYME"/>
</dbReference>
<dbReference type="GO" id="GO:0009253">
    <property type="term" value="P:peptidoglycan catabolic process"/>
    <property type="evidence" value="ECO:0007669"/>
    <property type="project" value="InterPro"/>
</dbReference>
<organism evidence="4 5">
    <name type="scientific">Aeromonas phage 65.2</name>
    <dbReference type="NCBI Taxonomy" id="1932896"/>
    <lineage>
        <taxon>Viruses</taxon>
        <taxon>Duplodnaviria</taxon>
        <taxon>Heunggongvirae</taxon>
        <taxon>Uroviricota</taxon>
        <taxon>Caudoviricetes</taxon>
        <taxon>Pantevenvirales</taxon>
        <taxon>Straboviridae</taxon>
        <taxon>Emmerichvirinae</taxon>
        <taxon>Ishigurovirus</taxon>
        <taxon>Ishigurovirus osborne</taxon>
    </lineage>
</organism>
<evidence type="ECO:0000256" key="2">
    <source>
        <dbReference type="ARBA" id="ARBA00022638"/>
    </source>
</evidence>
<comment type="similarity">
    <text evidence="3">Belongs to the glycosyl hydrolase 24 family.</text>
</comment>
<keyword evidence="3 4" id="KW-0378">Hydrolase</keyword>
<dbReference type="InterPro" id="IPR023346">
    <property type="entry name" value="Lysozyme-like_dom_sf"/>
</dbReference>
<keyword evidence="1 3" id="KW-0929">Antimicrobial</keyword>
<dbReference type="InterPro" id="IPR002196">
    <property type="entry name" value="Glyco_hydro_24"/>
</dbReference>
<dbReference type="GO" id="GO:0042742">
    <property type="term" value="P:defense response to bacterium"/>
    <property type="evidence" value="ECO:0007669"/>
    <property type="project" value="UniProtKB-KW"/>
</dbReference>
<dbReference type="GO" id="GO:0003796">
    <property type="term" value="F:lysozyme activity"/>
    <property type="evidence" value="ECO:0007669"/>
    <property type="project" value="UniProtKB-EC"/>
</dbReference>
<comment type="catalytic activity">
    <reaction evidence="3">
        <text>Hydrolysis of (1-&gt;4)-beta-linkages between N-acetylmuramic acid and N-acetyl-D-glucosamine residues in a peptidoglycan and between N-acetyl-D-glucosamine residues in chitodextrins.</text>
        <dbReference type="EC" id="3.2.1.17"/>
    </reaction>
</comment>
<evidence type="ECO:0000313" key="4">
    <source>
        <dbReference type="EMBL" id="APU01546.1"/>
    </source>
</evidence>
<sequence length="166" mass="18658">MLEKMLKFDEGSKLTVYWDTEGYPTIGIGHLILKLKTKDMGTINRELSSHVGRTIMNGTITDSEQSMLFAKDLDTVRASMKRYEDLWGTYVGLDEVRKTALENMVFQMGAKGVNGFPSMLRALRNKDWAGAKKHGLASAWAKQTPNRAKRVTDVIETGTYKGYPFA</sequence>
<evidence type="ECO:0000256" key="3">
    <source>
        <dbReference type="RuleBase" id="RU003788"/>
    </source>
</evidence>
<evidence type="ECO:0000256" key="1">
    <source>
        <dbReference type="ARBA" id="ARBA00022529"/>
    </source>
</evidence>
<keyword evidence="3" id="KW-0326">Glycosidase</keyword>
<name>A0A219YC19_9CAUD</name>
<proteinExistence type="inferred from homology"/>
<dbReference type="GO" id="GO:0031640">
    <property type="term" value="P:killing of cells of another organism"/>
    <property type="evidence" value="ECO:0007669"/>
    <property type="project" value="UniProtKB-KW"/>
</dbReference>
<dbReference type="PANTHER" id="PTHR37406:SF1">
    <property type="entry name" value="T4-TYPE LYSOZYME 1-RELATED"/>
    <property type="match status" value="1"/>
</dbReference>
<protein>
    <recommendedName>
        <fullName evidence="3">Lysozyme</fullName>
        <ecNumber evidence="3">3.2.1.17</ecNumber>
    </recommendedName>
</protein>
<dbReference type="InterPro" id="IPR001165">
    <property type="entry name" value="T4-type_lysozyme"/>
</dbReference>
<reference evidence="4 5" key="1">
    <citation type="journal article" date="2017" name="Sci. Rep.">
        <title>Characterization and diversity of phages infecting Aeromonas salmonicida subsp. salmonicida.</title>
        <authorList>
            <person name="Vincent A.T."/>
            <person name="Paquet V.E."/>
            <person name="Bernatchez A."/>
            <person name="Tremblay D.M."/>
            <person name="Moineau S."/>
            <person name="Charette S.J."/>
        </authorList>
    </citation>
    <scope>NUCLEOTIDE SEQUENCE [LARGE SCALE GENOMIC DNA]</scope>
</reference>
<dbReference type="InterPro" id="IPR023347">
    <property type="entry name" value="Lysozyme_dom_sf"/>
</dbReference>
<dbReference type="Proteomes" id="UP000225215">
    <property type="component" value="Segment"/>
</dbReference>
<accession>A0A219YC19</accession>
<dbReference type="PANTHER" id="PTHR37406">
    <property type="entry name" value="T4-TYPE LYSOZYME 1-RELATED"/>
    <property type="match status" value="1"/>
</dbReference>
<dbReference type="EMBL" id="KY290955">
    <property type="protein sequence ID" value="APU01546.1"/>
    <property type="molecule type" value="Genomic_DNA"/>
</dbReference>
<dbReference type="CDD" id="cd00735">
    <property type="entry name" value="T4-like_lys"/>
    <property type="match status" value="1"/>
</dbReference>
<dbReference type="Gene3D" id="1.10.530.40">
    <property type="match status" value="1"/>
</dbReference>
<dbReference type="EC" id="3.2.1.17" evidence="3"/>
<dbReference type="GO" id="GO:0016998">
    <property type="term" value="P:cell wall macromolecule catabolic process"/>
    <property type="evidence" value="ECO:0007669"/>
    <property type="project" value="InterPro"/>
</dbReference>